<evidence type="ECO:0000313" key="2">
    <source>
        <dbReference type="EMBL" id="GFZ87640.1"/>
    </source>
</evidence>
<sequence>MSKDKKTTKDKNTFNELLVVEYQELCSNVRTFWNFRITILGFSITIIGVLFTHLIKPQFLQKLTLEICLMFIIFALIKTMISLTRHLVVYSLRLKEIEVVVGSNSFWTRWGKYLKDNSKDSNSKTISIIVNIINIVVSVFILFINCMEFTMVNSQTEKIILIVVSLFVITCSIYNFVQLNKYLNPTNHWKDIKDEWNKTKS</sequence>
<reference evidence="2 3" key="1">
    <citation type="journal article" date="2014" name="Int. J. Syst. Evol. Microbiol.">
        <title>Complete genome sequence of Corynebacterium casei LMG S-19264T (=DSM 44701T), isolated from a smear-ripened cheese.</title>
        <authorList>
            <consortium name="US DOE Joint Genome Institute (JGI-PGF)"/>
            <person name="Walter F."/>
            <person name="Albersmeier A."/>
            <person name="Kalinowski J."/>
            <person name="Ruckert C."/>
        </authorList>
    </citation>
    <scope>NUCLEOTIDE SEQUENCE [LARGE SCALE GENOMIC DNA]</scope>
    <source>
        <strain evidence="2 3">CGMCC 1.15295</strain>
    </source>
</reference>
<accession>A0A8J2XGC3</accession>
<keyword evidence="1" id="KW-0812">Transmembrane</keyword>
<dbReference type="AlphaFoldDB" id="A0A8J2XGC3"/>
<feature type="transmembrane region" description="Helical" evidence="1">
    <location>
        <begin position="67"/>
        <end position="88"/>
    </location>
</feature>
<gene>
    <name evidence="2" type="ORF">GCM10011531_18930</name>
</gene>
<feature type="transmembrane region" description="Helical" evidence="1">
    <location>
        <begin position="37"/>
        <end position="55"/>
    </location>
</feature>
<evidence type="ECO:0000256" key="1">
    <source>
        <dbReference type="SAM" id="Phobius"/>
    </source>
</evidence>
<protein>
    <submittedName>
        <fullName evidence="2">Uncharacterized protein</fullName>
    </submittedName>
</protein>
<proteinExistence type="predicted"/>
<organism evidence="2 3">
    <name type="scientific">Aquaticitalea lipolytica</name>
    <dbReference type="NCBI Taxonomy" id="1247562"/>
    <lineage>
        <taxon>Bacteria</taxon>
        <taxon>Pseudomonadati</taxon>
        <taxon>Bacteroidota</taxon>
        <taxon>Flavobacteriia</taxon>
        <taxon>Flavobacteriales</taxon>
        <taxon>Flavobacteriaceae</taxon>
        <taxon>Aquaticitalea</taxon>
    </lineage>
</organism>
<dbReference type="RefSeq" id="WP_188606126.1">
    <property type="nucleotide sequence ID" value="NZ_BMIC01000003.1"/>
</dbReference>
<feature type="transmembrane region" description="Helical" evidence="1">
    <location>
        <begin position="159"/>
        <end position="177"/>
    </location>
</feature>
<feature type="transmembrane region" description="Helical" evidence="1">
    <location>
        <begin position="126"/>
        <end position="147"/>
    </location>
</feature>
<dbReference type="Proteomes" id="UP000598120">
    <property type="component" value="Unassembled WGS sequence"/>
</dbReference>
<evidence type="ECO:0000313" key="3">
    <source>
        <dbReference type="Proteomes" id="UP000598120"/>
    </source>
</evidence>
<comment type="caution">
    <text evidence="2">The sequence shown here is derived from an EMBL/GenBank/DDBJ whole genome shotgun (WGS) entry which is preliminary data.</text>
</comment>
<dbReference type="EMBL" id="BMIC01000003">
    <property type="protein sequence ID" value="GFZ87640.1"/>
    <property type="molecule type" value="Genomic_DNA"/>
</dbReference>
<keyword evidence="1" id="KW-0472">Membrane</keyword>
<keyword evidence="3" id="KW-1185">Reference proteome</keyword>
<keyword evidence="1" id="KW-1133">Transmembrane helix</keyword>
<name>A0A8J2XGC3_9FLAO</name>